<feature type="region of interest" description="Disordered" evidence="1">
    <location>
        <begin position="184"/>
        <end position="212"/>
    </location>
</feature>
<sequence>MRLFLGFELVVGLLCGLAVLLCTEGPSFFLTTSLPRDTITVTSPDVHLALYWLRRSLTQPYRGWYLHDAASYDTVGVAGRLPPSVVEQGRVLLPLHVLYLRLSGEWLRWTQPDLVRRLLPNSDDGNGLADGRYADALRVQQAIATVAAGCVVLIGAPGSWCFMRAVSQLLTRAARERVRVARMQLPASASSSPSSSSSPPATEDAEGARGVKGKVKAAPIQVEEEDATPPSVHDAAVFFGALVIVGAGLLPLLLLEVCTLQPWCLVGSLVIWAVYAVLRDELQLHPRESDMSDDPFDLASPVMQEGAVVVYPLKRQPSVVPLASYVVIATFTSLSLTSCLYITPLLFLWALTSCWQHGSRRVLVKVKASAADTASTTAVTSDRSGGYVRVGYSSYTDKSHMNACFCCASMSSVLTVLLLTTPWWWRQQPLLAFMDLFAGPPLPTAAHQSRQNHSSSLEGLMGRSFTGAREMQARCLSGPSPSYLSCALPAANAWQLSEWFGLPWTHAAQALTQLFAIEDDYVHRESARWLEFATVVMVVLGNAASVLTLTFYRIRKPPLTFETPVRYAAERAAHQAEQHAYWEAKRLSRRGGGGRSGASRGSAPPPAAPPSSTSAAADGSEGKRAKVVTCLCREEYVVKQVVLLSWMLSLAILSGTALFMRNGPASGVLALPCSSLLAAVYVVASVLRRAHPLAFCPLPSSSTTAGRKAEGTQQHNDPSALTQQDGDDPRPLPASRWCTSAVAPSLVHAADVTWLQMIFVASVLSTGALSWTVIPTVVRQMVIGVGSGGVALSLWRLRRWASLDLSSSVLFTCGGVASVCLWLLLTVQLLPPSGSFASSSSHLYTFTSRFGNMHASTGEAALRAFIYQCAVACGIYVSCIIYASLRVGRLALEPEEVRLVPIESELSFFSRPAESKKQR</sequence>
<feature type="compositionally biased region" description="Low complexity" evidence="1">
    <location>
        <begin position="610"/>
        <end position="619"/>
    </location>
</feature>
<dbReference type="EMBL" id="LGTL01000028">
    <property type="protein sequence ID" value="KPA74780.1"/>
    <property type="molecule type" value="Genomic_DNA"/>
</dbReference>
<feature type="transmembrane region" description="Helical" evidence="2">
    <location>
        <begin position="865"/>
        <end position="885"/>
    </location>
</feature>
<dbReference type="VEuPathDB" id="TriTrypDB:LpyrH10_28_0970"/>
<dbReference type="OMA" id="CNIFARL"/>
<feature type="transmembrane region" description="Helical" evidence="2">
    <location>
        <begin position="322"/>
        <end position="351"/>
    </location>
</feature>
<keyword evidence="4" id="KW-1185">Reference proteome</keyword>
<feature type="transmembrane region" description="Helical" evidence="2">
    <location>
        <begin position="780"/>
        <end position="797"/>
    </location>
</feature>
<dbReference type="RefSeq" id="XP_015653217.1">
    <property type="nucleotide sequence ID" value="XM_015808326.1"/>
</dbReference>
<gene>
    <name evidence="3" type="ORF">ABB37_09064</name>
</gene>
<feature type="compositionally biased region" description="Low complexity" evidence="1">
    <location>
        <begin position="186"/>
        <end position="201"/>
    </location>
</feature>
<dbReference type="EMBL" id="LGTL01000028">
    <property type="protein sequence ID" value="KPA74779.1"/>
    <property type="molecule type" value="Genomic_DNA"/>
</dbReference>
<feature type="transmembrane region" description="Helical" evidence="2">
    <location>
        <begin position="235"/>
        <end position="255"/>
    </location>
</feature>
<name>A0A0N0VD67_LEPPY</name>
<accession>A0A0N0VD67</accession>
<dbReference type="RefSeq" id="XP_015653218.1">
    <property type="nucleotide sequence ID" value="XM_015808327.1"/>
</dbReference>
<dbReference type="OrthoDB" id="263559at2759"/>
<dbReference type="GeneID" id="26909347"/>
<evidence type="ECO:0000313" key="4">
    <source>
        <dbReference type="Proteomes" id="UP000037923"/>
    </source>
</evidence>
<feature type="compositionally biased region" description="Polar residues" evidence="1">
    <location>
        <begin position="701"/>
        <end position="724"/>
    </location>
</feature>
<comment type="caution">
    <text evidence="3">The sequence shown here is derived from an EMBL/GenBank/DDBJ whole genome shotgun (WGS) entry which is preliminary data.</text>
</comment>
<feature type="transmembrane region" description="Helical" evidence="2">
    <location>
        <begin position="641"/>
        <end position="660"/>
    </location>
</feature>
<feature type="transmembrane region" description="Helical" evidence="2">
    <location>
        <begin position="532"/>
        <end position="552"/>
    </location>
</feature>
<dbReference type="EMBL" id="LGTL01000028">
    <property type="protein sequence ID" value="KPA74778.1"/>
    <property type="molecule type" value="Genomic_DNA"/>
</dbReference>
<dbReference type="AlphaFoldDB" id="A0A0N0VD67"/>
<evidence type="ECO:0000313" key="3">
    <source>
        <dbReference type="EMBL" id="KPA74778.1"/>
    </source>
</evidence>
<feature type="transmembrane region" description="Helical" evidence="2">
    <location>
        <begin position="809"/>
        <end position="830"/>
    </location>
</feature>
<feature type="transmembrane region" description="Helical" evidence="2">
    <location>
        <begin position="754"/>
        <end position="774"/>
    </location>
</feature>
<feature type="transmembrane region" description="Helical" evidence="2">
    <location>
        <begin position="666"/>
        <end position="687"/>
    </location>
</feature>
<feature type="transmembrane region" description="Helical" evidence="2">
    <location>
        <begin position="403"/>
        <end position="425"/>
    </location>
</feature>
<keyword evidence="2" id="KW-0472">Membrane</keyword>
<feature type="transmembrane region" description="Helical" evidence="2">
    <location>
        <begin position="262"/>
        <end position="278"/>
    </location>
</feature>
<evidence type="ECO:0000256" key="2">
    <source>
        <dbReference type="SAM" id="Phobius"/>
    </source>
</evidence>
<reference evidence="3 4" key="1">
    <citation type="submission" date="2015-07" db="EMBL/GenBank/DDBJ databases">
        <title>High-quality genome of monoxenous trypanosomatid Leptomonas pyrrhocoris.</title>
        <authorList>
            <person name="Flegontov P."/>
            <person name="Butenko A."/>
            <person name="Firsov S."/>
            <person name="Vlcek C."/>
            <person name="Logacheva M.D."/>
            <person name="Field M."/>
            <person name="Filatov D."/>
            <person name="Flegontova O."/>
            <person name="Gerasimov E."/>
            <person name="Jackson A.P."/>
            <person name="Kelly S."/>
            <person name="Opperdoes F."/>
            <person name="O'Reilly A."/>
            <person name="Votypka J."/>
            <person name="Yurchenko V."/>
            <person name="Lukes J."/>
        </authorList>
    </citation>
    <scope>NUCLEOTIDE SEQUENCE [LARGE SCALE GENOMIC DNA]</scope>
    <source>
        <strain evidence="3">H10</strain>
    </source>
</reference>
<feature type="region of interest" description="Disordered" evidence="1">
    <location>
        <begin position="701"/>
        <end position="732"/>
    </location>
</feature>
<keyword evidence="2" id="KW-1133">Transmembrane helix</keyword>
<protein>
    <submittedName>
        <fullName evidence="3">Uncharacterized protein</fullName>
    </submittedName>
</protein>
<dbReference type="RefSeq" id="XP_015653219.1">
    <property type="nucleotide sequence ID" value="XM_015808328.1"/>
</dbReference>
<keyword evidence="2" id="KW-0812">Transmembrane</keyword>
<feature type="region of interest" description="Disordered" evidence="1">
    <location>
        <begin position="588"/>
        <end position="620"/>
    </location>
</feature>
<proteinExistence type="predicted"/>
<dbReference type="Proteomes" id="UP000037923">
    <property type="component" value="Unassembled WGS sequence"/>
</dbReference>
<organism evidence="3 4">
    <name type="scientific">Leptomonas pyrrhocoris</name>
    <name type="common">Firebug parasite</name>
    <dbReference type="NCBI Taxonomy" id="157538"/>
    <lineage>
        <taxon>Eukaryota</taxon>
        <taxon>Discoba</taxon>
        <taxon>Euglenozoa</taxon>
        <taxon>Kinetoplastea</taxon>
        <taxon>Metakinetoplastina</taxon>
        <taxon>Trypanosomatida</taxon>
        <taxon>Trypanosomatidae</taxon>
        <taxon>Leishmaniinae</taxon>
        <taxon>Leptomonas</taxon>
    </lineage>
</organism>
<evidence type="ECO:0000256" key="1">
    <source>
        <dbReference type="SAM" id="MobiDB-lite"/>
    </source>
</evidence>